<dbReference type="PANTHER" id="PTHR42951">
    <property type="entry name" value="METALLO-BETA-LACTAMASE DOMAIN-CONTAINING"/>
    <property type="match status" value="1"/>
</dbReference>
<gene>
    <name evidence="2" type="ORF">HNR42_002037</name>
</gene>
<name>A0A841I085_9DEIO</name>
<dbReference type="AlphaFoldDB" id="A0A841I085"/>
<dbReference type="SUPFAM" id="SSF56281">
    <property type="entry name" value="Metallo-hydrolase/oxidoreductase"/>
    <property type="match status" value="1"/>
</dbReference>
<dbReference type="InterPro" id="IPR050855">
    <property type="entry name" value="NDM-1-like"/>
</dbReference>
<comment type="caution">
    <text evidence="2">The sequence shown here is derived from an EMBL/GenBank/DDBJ whole genome shotgun (WGS) entry which is preliminary data.</text>
</comment>
<keyword evidence="2" id="KW-0378">Hydrolase</keyword>
<evidence type="ECO:0000313" key="3">
    <source>
        <dbReference type="Proteomes" id="UP000569951"/>
    </source>
</evidence>
<organism evidence="2 3">
    <name type="scientific">Deinobacterium chartae</name>
    <dbReference type="NCBI Taxonomy" id="521158"/>
    <lineage>
        <taxon>Bacteria</taxon>
        <taxon>Thermotogati</taxon>
        <taxon>Deinococcota</taxon>
        <taxon>Deinococci</taxon>
        <taxon>Deinococcales</taxon>
        <taxon>Deinococcaceae</taxon>
        <taxon>Deinobacterium</taxon>
    </lineage>
</organism>
<evidence type="ECO:0000313" key="2">
    <source>
        <dbReference type="EMBL" id="MBB6098603.1"/>
    </source>
</evidence>
<keyword evidence="3" id="KW-1185">Reference proteome</keyword>
<dbReference type="SMART" id="SM00849">
    <property type="entry name" value="Lactamase_B"/>
    <property type="match status" value="1"/>
</dbReference>
<dbReference type="InterPro" id="IPR036866">
    <property type="entry name" value="RibonucZ/Hydroxyglut_hydro"/>
</dbReference>
<dbReference type="InterPro" id="IPR001279">
    <property type="entry name" value="Metallo-B-lactamas"/>
</dbReference>
<evidence type="ECO:0000259" key="1">
    <source>
        <dbReference type="SMART" id="SM00849"/>
    </source>
</evidence>
<dbReference type="Pfam" id="PF00753">
    <property type="entry name" value="Lactamase_B"/>
    <property type="match status" value="1"/>
</dbReference>
<protein>
    <submittedName>
        <fullName evidence="2">Glyoxylase-like metal-dependent hydrolase (Beta-lactamase superfamily II)</fullName>
    </submittedName>
</protein>
<feature type="domain" description="Metallo-beta-lactamase" evidence="1">
    <location>
        <begin position="22"/>
        <end position="220"/>
    </location>
</feature>
<dbReference type="PANTHER" id="PTHR42951:SF15">
    <property type="entry name" value="METALLO-BETA-LACTAMASE SUPERFAMILY PROTEIN"/>
    <property type="match status" value="1"/>
</dbReference>
<accession>A0A841I085</accession>
<dbReference type="RefSeq" id="WP_183987156.1">
    <property type="nucleotide sequence ID" value="NZ_JACHHG010000006.1"/>
</dbReference>
<sequence length="242" mass="26042">MQLSEHAYTLPLHYPFAGQTATLHLGLILDPRHGPTLIDSGMPGSLGAIAAALEDLGLRLRELRRLVLTHQDLDHVGSAADVVRESGAEVLAHRADTAYIEGRLPLLKPMPQAALERMPPQARAVFETAPEPVRVDRPLEGGERLDLAGGTRVIFTPGHTPGHLCLYLERARILFTADALNVHGGQLALPYPPVTPDMDEAVRSISRLADLEVDTLVSYHGGVTHGDLPARLRALAAGYTPA</sequence>
<dbReference type="CDD" id="cd07721">
    <property type="entry name" value="yflN-like_MBL-fold"/>
    <property type="match status" value="1"/>
</dbReference>
<reference evidence="2 3" key="1">
    <citation type="submission" date="2020-08" db="EMBL/GenBank/DDBJ databases">
        <title>Genomic Encyclopedia of Type Strains, Phase IV (KMG-IV): sequencing the most valuable type-strain genomes for metagenomic binning, comparative biology and taxonomic classification.</title>
        <authorList>
            <person name="Goeker M."/>
        </authorList>
    </citation>
    <scope>NUCLEOTIDE SEQUENCE [LARGE SCALE GENOMIC DNA]</scope>
    <source>
        <strain evidence="2 3">DSM 21458</strain>
    </source>
</reference>
<dbReference type="GO" id="GO:0016787">
    <property type="term" value="F:hydrolase activity"/>
    <property type="evidence" value="ECO:0007669"/>
    <property type="project" value="UniProtKB-KW"/>
</dbReference>
<proteinExistence type="predicted"/>
<dbReference type="EMBL" id="JACHHG010000006">
    <property type="protein sequence ID" value="MBB6098603.1"/>
    <property type="molecule type" value="Genomic_DNA"/>
</dbReference>
<dbReference type="Proteomes" id="UP000569951">
    <property type="component" value="Unassembled WGS sequence"/>
</dbReference>
<dbReference type="Gene3D" id="3.60.15.10">
    <property type="entry name" value="Ribonuclease Z/Hydroxyacylglutathione hydrolase-like"/>
    <property type="match status" value="1"/>
</dbReference>